<comment type="caution">
    <text evidence="2">The sequence shown here is derived from an EMBL/GenBank/DDBJ whole genome shotgun (WGS) entry which is preliminary data.</text>
</comment>
<dbReference type="Pfam" id="PF00651">
    <property type="entry name" value="BTB"/>
    <property type="match status" value="1"/>
</dbReference>
<accession>A0A4Y2HNA1</accession>
<keyword evidence="3" id="KW-1185">Reference proteome</keyword>
<reference evidence="2 3" key="1">
    <citation type="journal article" date="2019" name="Sci. Rep.">
        <title>Orb-weaving spider Araneus ventricosus genome elucidates the spidroin gene catalogue.</title>
        <authorList>
            <person name="Kono N."/>
            <person name="Nakamura H."/>
            <person name="Ohtoshi R."/>
            <person name="Moran D.A.P."/>
            <person name="Shinohara A."/>
            <person name="Yoshida Y."/>
            <person name="Fujiwara M."/>
            <person name="Mori M."/>
            <person name="Tomita M."/>
            <person name="Arakawa K."/>
        </authorList>
    </citation>
    <scope>NUCLEOTIDE SEQUENCE [LARGE SCALE GENOMIC DNA]</scope>
</reference>
<proteinExistence type="predicted"/>
<evidence type="ECO:0000313" key="2">
    <source>
        <dbReference type="EMBL" id="GBM66609.1"/>
    </source>
</evidence>
<dbReference type="InterPro" id="IPR011333">
    <property type="entry name" value="SKP1/BTB/POZ_sf"/>
</dbReference>
<dbReference type="InterPro" id="IPR000210">
    <property type="entry name" value="BTB/POZ_dom"/>
</dbReference>
<dbReference type="Gene3D" id="3.30.710.10">
    <property type="entry name" value="Potassium Channel Kv1.1, Chain A"/>
    <property type="match status" value="1"/>
</dbReference>
<feature type="domain" description="BTB" evidence="1">
    <location>
        <begin position="223"/>
        <end position="274"/>
    </location>
</feature>
<protein>
    <recommendedName>
        <fullName evidence="1">BTB domain-containing protein</fullName>
    </recommendedName>
</protein>
<dbReference type="PANTHER" id="PTHR24413">
    <property type="entry name" value="SPECKLE-TYPE POZ PROTEIN"/>
    <property type="match status" value="1"/>
</dbReference>
<dbReference type="Proteomes" id="UP000499080">
    <property type="component" value="Unassembled WGS sequence"/>
</dbReference>
<organism evidence="2 3">
    <name type="scientific">Araneus ventricosus</name>
    <name type="common">Orbweaver spider</name>
    <name type="synonym">Epeira ventricosa</name>
    <dbReference type="NCBI Taxonomy" id="182803"/>
    <lineage>
        <taxon>Eukaryota</taxon>
        <taxon>Metazoa</taxon>
        <taxon>Ecdysozoa</taxon>
        <taxon>Arthropoda</taxon>
        <taxon>Chelicerata</taxon>
        <taxon>Arachnida</taxon>
        <taxon>Araneae</taxon>
        <taxon>Araneomorphae</taxon>
        <taxon>Entelegynae</taxon>
        <taxon>Araneoidea</taxon>
        <taxon>Araneidae</taxon>
        <taxon>Araneus</taxon>
    </lineage>
</organism>
<evidence type="ECO:0000313" key="3">
    <source>
        <dbReference type="Proteomes" id="UP000499080"/>
    </source>
</evidence>
<dbReference type="EMBL" id="BGPR01002035">
    <property type="protein sequence ID" value="GBM66609.1"/>
    <property type="molecule type" value="Genomic_DNA"/>
</dbReference>
<dbReference type="CDD" id="cd18186">
    <property type="entry name" value="BTB_POZ_ZBTB_KLHL-like"/>
    <property type="match status" value="1"/>
</dbReference>
<gene>
    <name evidence="2" type="ORF">AVEN_109018_1</name>
</gene>
<name>A0A4Y2HNA1_ARAVE</name>
<dbReference type="AlphaFoldDB" id="A0A4Y2HNA1"/>
<dbReference type="PROSITE" id="PS50097">
    <property type="entry name" value="BTB"/>
    <property type="match status" value="1"/>
</dbReference>
<evidence type="ECO:0000259" key="1">
    <source>
        <dbReference type="PROSITE" id="PS50097"/>
    </source>
</evidence>
<sequence>MEYERKGVTLDWQIENVKNIRLQAMELYSPVISVDVMDGTKWKLVVHKIFSSYIWFSIRRETEDNGFFSDLQRHNLRPFQEHLRNWCACVAPSANSPRTFRNGQVPSPDTLMIRCKIWRQQESISKSGHFYARTRMRTESFIFVGKVDNFSAFSVTDRKTLKIVSSSTGEGLMKVNVVLSKTYQVPQIELIPVENPTGSGASDFQGGHSLRHEVTDNYRSIAAILSALSPVFEAMFRSNMKEVIEKCVHLDDVDAETVKHMLMFLYSDTLEDLEWKDAMKLYVAADKYQILSLR</sequence>
<dbReference type="OrthoDB" id="6359816at2759"/>
<dbReference type="SUPFAM" id="SSF54695">
    <property type="entry name" value="POZ domain"/>
    <property type="match status" value="1"/>
</dbReference>